<reference evidence="5" key="1">
    <citation type="journal article" date="2020" name="Phytopathology">
        <title>Genome Sequence Resources of Colletotrichum truncatum, C. plurivorum, C. musicola, and C. sojae: Four Species Pathogenic to Soybean (Glycine max).</title>
        <authorList>
            <person name="Rogerio F."/>
            <person name="Boufleur T.R."/>
            <person name="Ciampi-Guillardi M."/>
            <person name="Sukno S.A."/>
            <person name="Thon M.R."/>
            <person name="Massola Junior N.S."/>
            <person name="Baroncelli R."/>
        </authorList>
    </citation>
    <scope>NUCLEOTIDE SEQUENCE</scope>
    <source>
        <strain evidence="5">LFN0074</strain>
    </source>
</reference>
<evidence type="ECO:0000256" key="3">
    <source>
        <dbReference type="PROSITE-ProRule" id="PRU00023"/>
    </source>
</evidence>
<evidence type="ECO:0000256" key="2">
    <source>
        <dbReference type="ARBA" id="ARBA00023043"/>
    </source>
</evidence>
<dbReference type="SUPFAM" id="SSF48403">
    <property type="entry name" value="Ankyrin repeat"/>
    <property type="match status" value="4"/>
</dbReference>
<dbReference type="PANTHER" id="PTHR24198:SF165">
    <property type="entry name" value="ANKYRIN REPEAT-CONTAINING PROTEIN-RELATED"/>
    <property type="match status" value="1"/>
</dbReference>
<dbReference type="InterPro" id="IPR027417">
    <property type="entry name" value="P-loop_NTPase"/>
</dbReference>
<dbReference type="Gene3D" id="1.25.40.20">
    <property type="entry name" value="Ankyrin repeat-containing domain"/>
    <property type="match status" value="7"/>
</dbReference>
<feature type="domain" description="AAA+ ATPase" evidence="4">
    <location>
        <begin position="275"/>
        <end position="455"/>
    </location>
</feature>
<sequence>MAAATNLWDKAFQSLSPDLQASLNASKTPRRDIWRAVLKVAEEKRAMALRKGWKFTKRNGEVVLVRDLLEKIVDWVNRFKATGDTIVQHDPEHAALPWAAVRFLLQIAVSEVELFGALANDCKMMVRYRAFEGVYLRGSQSEVERTLGDCLVRLYAEVLTQLSYALVERLLKSPFRAVDRERENILRAREEEVNAFAKMVDAETLRACETALVRLSIQNTRELTEEKYNDIVEWLSVTRYRDHHKLLAQSRSRLPDAGQWLLGHSEYRSWQNTSSSSLLLVHGIPGAGKSTLTSVVVDALLEAAATTPDLAPFGYFYCANPESEKARRSIDDVMRTVLFQLAIDTAQKNAVREFVCDEYDQQMLMARAGKLDLPKLTTKDCVRLILELAQQDPITIILDGLDSVDDTERHTLILALRDIISKADNIVKIFVTSRTSGRAAAVPEAEFKIHITSQETHSDMEAFVDHLIDDVMANRRLLEGSVSLETRVMLRQGLISGAGEMFLWAKLKLERLVHETVEDDVLVALQSEVPKDIDQLYQQFLSHILSLGASARNIATKAFSWILFMREPLTPAALLTALSAGESAPWTMSQVMATCSAFIVLDNTCDVLRFVHQSAQDFLMRHPMFAAAEAHTILASSCIEACCRGSSLEVNVSIPFRLPIDNFSHCAALYWPCHAELSEKDDSAVRSSAAAGEITRRVQAFIFDEDWGPAWPFEHWVKCVQSLASGLSRYHPVLPFLAAIPNKDSSFLFLLSMLGMKDILASSLSCVEGVDVNDRNEPGHTPVYLAASFGHTETITLLVAHGAKINVDCGTYGSPLHVACFRGHLAAVKQLLCSGAQQSCGSVFKHALEAAFRVGREDVALHIVSETSDIDGDDYQEALWEASYKGFFSVVQHLQRLQQPAPTKEKSARTRQRIRKAIQAGDEGVLCSLLRFSGLDANLAESLPSDAVALATLHNRKSMVEFLIDQGLSPEVEGVLGSPLRAASLLNFQSIVRVLLAKGAQAGAIGKFGDALHAAASNGHTAILKLLIQEGVDITQSSGYFRLPIQAAAYYGHTDIVEALLDANAPIDQVGFFDNAIEAAAKGGHHKVIELILRKRPSKPERPNIRPLQPILNIPPTLFSPSLCPEVGGGTSRLQLMLRAFALDEQRSKRDEHARCREDSASRFKERMPAVDKKSILRSIRADEEIAEFNPENQRNATVFSGRYASEKGKEHSPLIEAASSGSTETVSWLLKWYRKELPPSNTLISQAILTAAENGHMSVVKDILVFIANDPGDTAHPNSRSVPFDADMALDIIVEHCSRDDYAALGDMFCGMAGKYSLRVVPRGELLRDFAIVCKLGNVRLASAVLGSCHHQMLSASVVDGALQLCALYGHAELITFILVFPALQKLLPLSGEETLVTAAAGGAVELMRIVAQCWEPLRYCRQALGRALTVAGEHDHLPVVQYLVLELAADVKALSPDVGYSRVDINCEPARNPALNTRLISPLQAALRGFPNGYGLGEEEGPESTKTRAKQFHQERVIAFLLEKGSDPNDLGGQCMAPIQRAAVSCSPLTLDLLISAGADVNATGHGNPHSTEYSMFKWSGMASNFSRGAIYQAVGRERTGCLVLQRLLAAGAELPEDDEQQKCLIGSIFGYFNEKLYDSKVPTVEEIFSEGIGASLLLLLPRLPQIRTSGARWGPILQIAACLDDAQSVELLVSRGTDVNISEYYLGSALQGAARHGHLSMVQRLLDGGARVNQTGGAFGTAMRAAIRGGHREVFQLLASHGADLKIAYGGSRHNHEHEILDTLQSAVQTQSLELVQEVIAAGADPTLETRAGTQHPLIFAVNAGSVGMVGSLLGAGAPVNVRGEREMSAEKASAIHASSLKGHMDILDLLLQFGADVELHIDGLGTPLAVAASEGHVEVMQRLFSVGTRASDKKALTGAIGADKTEAVKLLLASGAKANNDDLFMACHLHHLDIIELLLDQACGDEALEDFFDQVYSIEGLSGPVARLLLEFTSPTTSQFLQVCATGSAACVELLLQDHSIDVNGRAKESGDYPLQVAAVHLQADVVKILVRHGADVDCQTLDHGTPLIRSLEACAGIMLRLLNGKGTREVLEQISLPEVSGIDKLWLIEAELSSYRCRHIVESLITHRPSVLQSQSLLGPPLHLACLAGDVPLVELVLKHDGRDPFTTAGPFQNALFAAIRGACPNVIELLLQGASAAQLEKVHPEYGTALHFACALRNERVAALLLQHGADATIYDTQNRTPLTVAIQEELKAPWPGVSGYDNSLKVLISRAQALLVQLDDLLAAVDVDCRRSEFYVHNPEQTLLEILRHDNITFAIGHHTTMEALEFVLEHRPEMLVTSEMVSHILMQGKFAATALLVLMQAKGKHVTFTEEIRAAIDTIYWLESDRDIRDQFLELEEPGLYPWLGFGLPWQ</sequence>
<keyword evidence="2 3" id="KW-0040">ANK repeat</keyword>
<feature type="repeat" description="ANK" evidence="3">
    <location>
        <begin position="2034"/>
        <end position="2066"/>
    </location>
</feature>
<evidence type="ECO:0000313" key="5">
    <source>
        <dbReference type="EMBL" id="KAF6815907.1"/>
    </source>
</evidence>
<feature type="repeat" description="ANK" evidence="3">
    <location>
        <begin position="1854"/>
        <end position="1886"/>
    </location>
</feature>
<dbReference type="InterPro" id="IPR002110">
    <property type="entry name" value="Ankyrin_rpt"/>
</dbReference>
<dbReference type="Proteomes" id="UP000639643">
    <property type="component" value="Unassembled WGS sequence"/>
</dbReference>
<dbReference type="PROSITE" id="PS50088">
    <property type="entry name" value="ANK_REPEAT"/>
    <property type="match status" value="6"/>
</dbReference>
<name>A0A8H6JMK4_9PEZI</name>
<dbReference type="PROSITE" id="PS50297">
    <property type="entry name" value="ANK_REP_REGION"/>
    <property type="match status" value="5"/>
</dbReference>
<dbReference type="InterPro" id="IPR036770">
    <property type="entry name" value="Ankyrin_rpt-contain_sf"/>
</dbReference>
<accession>A0A8H6JMK4</accession>
<dbReference type="SMART" id="SM00248">
    <property type="entry name" value="ANK"/>
    <property type="match status" value="23"/>
</dbReference>
<comment type="caution">
    <text evidence="5">The sequence shown here is derived from an EMBL/GenBank/DDBJ whole genome shotgun (WGS) entry which is preliminary data.</text>
</comment>
<dbReference type="Gene3D" id="3.40.50.300">
    <property type="entry name" value="P-loop containing nucleotide triphosphate hydrolases"/>
    <property type="match status" value="1"/>
</dbReference>
<feature type="repeat" description="ANK" evidence="3">
    <location>
        <begin position="1708"/>
        <end position="1740"/>
    </location>
</feature>
<feature type="repeat" description="ANK" evidence="3">
    <location>
        <begin position="1011"/>
        <end position="1039"/>
    </location>
</feature>
<feature type="repeat" description="ANK" evidence="3">
    <location>
        <begin position="778"/>
        <end position="810"/>
    </location>
</feature>
<evidence type="ECO:0000256" key="1">
    <source>
        <dbReference type="ARBA" id="ARBA00022737"/>
    </source>
</evidence>
<keyword evidence="6" id="KW-1185">Reference proteome</keyword>
<evidence type="ECO:0000313" key="6">
    <source>
        <dbReference type="Proteomes" id="UP000639643"/>
    </source>
</evidence>
<proteinExistence type="predicted"/>
<dbReference type="EMBL" id="WIGM01000688">
    <property type="protein sequence ID" value="KAF6815907.1"/>
    <property type="molecule type" value="Genomic_DNA"/>
</dbReference>
<dbReference type="SMART" id="SM00382">
    <property type="entry name" value="AAA"/>
    <property type="match status" value="1"/>
</dbReference>
<dbReference type="OrthoDB" id="7464126at2759"/>
<dbReference type="InterPro" id="IPR056884">
    <property type="entry name" value="NPHP3-like_N"/>
</dbReference>
<keyword evidence="1" id="KW-0677">Repeat</keyword>
<feature type="repeat" description="ANK" evidence="3">
    <location>
        <begin position="2211"/>
        <end position="2243"/>
    </location>
</feature>
<dbReference type="Pfam" id="PF24883">
    <property type="entry name" value="NPHP3_N"/>
    <property type="match status" value="1"/>
</dbReference>
<dbReference type="InterPro" id="IPR003593">
    <property type="entry name" value="AAA+_ATPase"/>
</dbReference>
<dbReference type="SUPFAM" id="SSF52540">
    <property type="entry name" value="P-loop containing nucleoside triphosphate hydrolases"/>
    <property type="match status" value="1"/>
</dbReference>
<organism evidence="5 6">
    <name type="scientific">Colletotrichum musicola</name>
    <dbReference type="NCBI Taxonomy" id="2175873"/>
    <lineage>
        <taxon>Eukaryota</taxon>
        <taxon>Fungi</taxon>
        <taxon>Dikarya</taxon>
        <taxon>Ascomycota</taxon>
        <taxon>Pezizomycotina</taxon>
        <taxon>Sordariomycetes</taxon>
        <taxon>Hypocreomycetidae</taxon>
        <taxon>Glomerellales</taxon>
        <taxon>Glomerellaceae</taxon>
        <taxon>Colletotrichum</taxon>
        <taxon>Colletotrichum orchidearum species complex</taxon>
    </lineage>
</organism>
<dbReference type="PRINTS" id="PR01415">
    <property type="entry name" value="ANKYRIN"/>
</dbReference>
<evidence type="ECO:0000259" key="4">
    <source>
        <dbReference type="SMART" id="SM00382"/>
    </source>
</evidence>
<dbReference type="PANTHER" id="PTHR24198">
    <property type="entry name" value="ANKYRIN REPEAT AND PROTEIN KINASE DOMAIN-CONTAINING PROTEIN"/>
    <property type="match status" value="1"/>
</dbReference>
<protein>
    <submittedName>
        <fullName evidence="5">Ankyrin repeat domain-containing protein</fullName>
    </submittedName>
</protein>
<gene>
    <name evidence="5" type="ORF">CMUS01_12357</name>
</gene>
<dbReference type="Pfam" id="PF12796">
    <property type="entry name" value="Ank_2"/>
    <property type="match status" value="6"/>
</dbReference>